<evidence type="ECO:0000313" key="3">
    <source>
        <dbReference type="Proteomes" id="UP000799118"/>
    </source>
</evidence>
<gene>
    <name evidence="2" type="ORF">BT96DRAFT_913232</name>
</gene>
<feature type="chain" id="PRO_5025533153" evidence="1">
    <location>
        <begin position="22"/>
        <end position="151"/>
    </location>
</feature>
<feature type="signal peptide" evidence="1">
    <location>
        <begin position="1"/>
        <end position="21"/>
    </location>
</feature>
<reference evidence="2" key="1">
    <citation type="journal article" date="2019" name="Environ. Microbiol.">
        <title>Fungal ecological strategies reflected in gene transcription - a case study of two litter decomposers.</title>
        <authorList>
            <person name="Barbi F."/>
            <person name="Kohler A."/>
            <person name="Barry K."/>
            <person name="Baskaran P."/>
            <person name="Daum C."/>
            <person name="Fauchery L."/>
            <person name="Ihrmark K."/>
            <person name="Kuo A."/>
            <person name="LaButti K."/>
            <person name="Lipzen A."/>
            <person name="Morin E."/>
            <person name="Grigoriev I.V."/>
            <person name="Henrissat B."/>
            <person name="Lindahl B."/>
            <person name="Martin F."/>
        </authorList>
    </citation>
    <scope>NUCLEOTIDE SEQUENCE</scope>
    <source>
        <strain evidence="2">JB14</strain>
    </source>
</reference>
<dbReference type="OrthoDB" id="3043660at2759"/>
<name>A0A6A4IKR2_9AGAR</name>
<organism evidence="2 3">
    <name type="scientific">Gymnopus androsaceus JB14</name>
    <dbReference type="NCBI Taxonomy" id="1447944"/>
    <lineage>
        <taxon>Eukaryota</taxon>
        <taxon>Fungi</taxon>
        <taxon>Dikarya</taxon>
        <taxon>Basidiomycota</taxon>
        <taxon>Agaricomycotina</taxon>
        <taxon>Agaricomycetes</taxon>
        <taxon>Agaricomycetidae</taxon>
        <taxon>Agaricales</taxon>
        <taxon>Marasmiineae</taxon>
        <taxon>Omphalotaceae</taxon>
        <taxon>Gymnopus</taxon>
    </lineage>
</organism>
<dbReference type="EMBL" id="ML769387">
    <property type="protein sequence ID" value="KAE9409728.1"/>
    <property type="molecule type" value="Genomic_DNA"/>
</dbReference>
<dbReference type="AlphaFoldDB" id="A0A6A4IKR2"/>
<evidence type="ECO:0000313" key="2">
    <source>
        <dbReference type="EMBL" id="KAE9409728.1"/>
    </source>
</evidence>
<evidence type="ECO:0000256" key="1">
    <source>
        <dbReference type="SAM" id="SignalP"/>
    </source>
</evidence>
<keyword evidence="3" id="KW-1185">Reference proteome</keyword>
<sequence>MFFKTLFAFAALATGSTYAQGCSNEGRFGVLTISPEPIVLGQEVTIKADFNCSSDFGITPVYTDYTLVVPAANNTGFQLPVYFARRNAPSGTTDTFTVAFDPNYFGFTVYPDAQYEVVLTTAFVIQTDSFGETLVTGSVEKPVSFIQPQSH</sequence>
<proteinExistence type="predicted"/>
<keyword evidence="1" id="KW-0732">Signal</keyword>
<protein>
    <submittedName>
        <fullName evidence="2">Uncharacterized protein</fullName>
    </submittedName>
</protein>
<dbReference type="Proteomes" id="UP000799118">
    <property type="component" value="Unassembled WGS sequence"/>
</dbReference>
<accession>A0A6A4IKR2</accession>